<feature type="region of interest" description="Disordered" evidence="1">
    <location>
        <begin position="59"/>
        <end position="589"/>
    </location>
</feature>
<feature type="compositionally biased region" description="Low complexity" evidence="1">
    <location>
        <begin position="62"/>
        <end position="71"/>
    </location>
</feature>
<feature type="compositionally biased region" description="Basic and acidic residues" evidence="1">
    <location>
        <begin position="386"/>
        <end position="398"/>
    </location>
</feature>
<gene>
    <name evidence="2" type="ORF">AAG570_011890</name>
</gene>
<sequence length="959" mass="106761">MSEGLQDIQSQKGGKLHLPFSVVSCVSFFWNMFWCLDAIFRLSDCSTSSVKLKKAANLQFRDSSASEASPADSDEPSAKKMRPMRTRRPPPSVLRPTSLLPSVKKRPSRKTKEAAAIYMEMLTKDLRSPDEEEEEEEEEEIGETLEEVKRKMRDDEGSRSRFRGNESFENSNLEQGGERESKMKSVKLPKRKTSSASTTSTSTPARTKDSSVSTKKTVKGREKLSDAQDGLKAEIKTRSSAIKAAQNSAKMSAAENKKPDKSLTETTTRTTRKSGAKAKEVSLSPPPRRVLRAKTNRISLAEDCSSEEEEEDEEEEEEEREEEDEDQGEKVEETMMCKPPRLERNRAASKSSSPLKTRRSLRGRVEMSEPAQEVHTVKSGQKSSRKSNETGGEKEKPVKKTNSKSAEVKRSKKEGKKVTEDEDEMSSKKSSRPSRSAHKSEPVKSEEELVEEESSKVLTRRHMRQMSSENMDCLPHPLPLTSFQKAVQEQKKRPLTGKKKPVEERATEEPQVTSESEVEKSEALTHTNNNNNEENEKTPEEEVQDAKKVAKNTEVMEVKVEGEKEDISEVDLETETPPGKAKTCDLGTPESPFQELMGYKEGALVLPKEEQLSVDVCEKKLDMKPSLEAMVQQPAIMKPSIGDTWREAFKNAKLPKPGQLSPIPHGVRPFERKPFSKSPLLKELGGESSSSPKLTLPTVFPVKRLLTKEVVEGPMEEKKVVTKSLTQLQYEKRTSELVSGLVLPSDSWNQPEVKKPPSASTPTVKPAEGKHLNLPLPVEHTLRKHSPTTVTRKPLPARVFQPPPPQSLPQPLAPPPQEQVNKKDDQDNKPSAIVDLNLKKKVNMTTEEIKGWLSDSTSSGIKHAKNCEIFKNNRCECSYRTRTSGEGGSSNPISSGEEGSTPQVLSAPPIVPPIAAPPATLPPEVDKSVVQPPIQLKELDPKFCTETISTFILIVEEET</sequence>
<accession>A0ABD0YZJ9</accession>
<feature type="region of interest" description="Disordered" evidence="1">
    <location>
        <begin position="745"/>
        <end position="831"/>
    </location>
</feature>
<feature type="compositionally biased region" description="Low complexity" evidence="1">
    <location>
        <begin position="194"/>
        <end position="215"/>
    </location>
</feature>
<evidence type="ECO:0000313" key="2">
    <source>
        <dbReference type="EMBL" id="KAL1130648.1"/>
    </source>
</evidence>
<feature type="compositionally biased region" description="Basic residues" evidence="1">
    <location>
        <begin position="184"/>
        <end position="193"/>
    </location>
</feature>
<feature type="compositionally biased region" description="Basic and acidic residues" evidence="1">
    <location>
        <begin position="534"/>
        <end position="548"/>
    </location>
</feature>
<dbReference type="AlphaFoldDB" id="A0ABD0YZJ9"/>
<proteinExistence type="predicted"/>
<evidence type="ECO:0000313" key="3">
    <source>
        <dbReference type="Proteomes" id="UP001558652"/>
    </source>
</evidence>
<keyword evidence="3" id="KW-1185">Reference proteome</keyword>
<name>A0ABD0YZJ9_9HEMI</name>
<feature type="compositionally biased region" description="Basic and acidic residues" evidence="1">
    <location>
        <begin position="438"/>
        <end position="447"/>
    </location>
</feature>
<feature type="compositionally biased region" description="Acidic residues" evidence="1">
    <location>
        <begin position="304"/>
        <end position="327"/>
    </location>
</feature>
<feature type="compositionally biased region" description="Acidic residues" evidence="1">
    <location>
        <begin position="130"/>
        <end position="145"/>
    </location>
</feature>
<feature type="compositionally biased region" description="Basic and acidic residues" evidence="1">
    <location>
        <begin position="328"/>
        <end position="346"/>
    </location>
</feature>
<protein>
    <submittedName>
        <fullName evidence="2">Uncharacterized protein</fullName>
    </submittedName>
</protein>
<evidence type="ECO:0000256" key="1">
    <source>
        <dbReference type="SAM" id="MobiDB-lite"/>
    </source>
</evidence>
<feature type="region of interest" description="Disordered" evidence="1">
    <location>
        <begin position="881"/>
        <end position="904"/>
    </location>
</feature>
<dbReference type="EMBL" id="JBFDAA010000007">
    <property type="protein sequence ID" value="KAL1130648.1"/>
    <property type="molecule type" value="Genomic_DNA"/>
</dbReference>
<organism evidence="2 3">
    <name type="scientific">Ranatra chinensis</name>
    <dbReference type="NCBI Taxonomy" id="642074"/>
    <lineage>
        <taxon>Eukaryota</taxon>
        <taxon>Metazoa</taxon>
        <taxon>Ecdysozoa</taxon>
        <taxon>Arthropoda</taxon>
        <taxon>Hexapoda</taxon>
        <taxon>Insecta</taxon>
        <taxon>Pterygota</taxon>
        <taxon>Neoptera</taxon>
        <taxon>Paraneoptera</taxon>
        <taxon>Hemiptera</taxon>
        <taxon>Heteroptera</taxon>
        <taxon>Panheteroptera</taxon>
        <taxon>Nepomorpha</taxon>
        <taxon>Nepidae</taxon>
        <taxon>Ranatrinae</taxon>
        <taxon>Ranatra</taxon>
    </lineage>
</organism>
<feature type="compositionally biased region" description="Basic and acidic residues" evidence="1">
    <location>
        <begin position="219"/>
        <end position="237"/>
    </location>
</feature>
<feature type="compositionally biased region" description="Pro residues" evidence="1">
    <location>
        <begin position="801"/>
        <end position="817"/>
    </location>
</feature>
<feature type="compositionally biased region" description="Basic and acidic residues" evidence="1">
    <location>
        <begin position="146"/>
        <end position="166"/>
    </location>
</feature>
<feature type="region of interest" description="Disordered" evidence="1">
    <location>
        <begin position="652"/>
        <end position="672"/>
    </location>
</feature>
<comment type="caution">
    <text evidence="2">The sequence shown here is derived from an EMBL/GenBank/DDBJ whole genome shotgun (WGS) entry which is preliminary data.</text>
</comment>
<feature type="compositionally biased region" description="Basic residues" evidence="1">
    <location>
        <begin position="79"/>
        <end position="88"/>
    </location>
</feature>
<feature type="compositionally biased region" description="Basic and acidic residues" evidence="1">
    <location>
        <begin position="554"/>
        <end position="567"/>
    </location>
</feature>
<reference evidence="2 3" key="1">
    <citation type="submission" date="2024-07" db="EMBL/GenBank/DDBJ databases">
        <title>Chromosome-level genome assembly of the water stick insect Ranatra chinensis (Heteroptera: Nepidae).</title>
        <authorList>
            <person name="Liu X."/>
        </authorList>
    </citation>
    <scope>NUCLEOTIDE SEQUENCE [LARGE SCALE GENOMIC DNA]</scope>
    <source>
        <strain evidence="2">Cailab_2021Rc</strain>
        <tissue evidence="2">Muscle</tissue>
    </source>
</reference>
<dbReference type="Proteomes" id="UP001558652">
    <property type="component" value="Unassembled WGS sequence"/>
</dbReference>